<dbReference type="Gene3D" id="3.40.50.2300">
    <property type="match status" value="2"/>
</dbReference>
<dbReference type="SUPFAM" id="SSF53822">
    <property type="entry name" value="Periplasmic binding protein-like I"/>
    <property type="match status" value="1"/>
</dbReference>
<proteinExistence type="inferred from homology"/>
<dbReference type="GO" id="GO:0030246">
    <property type="term" value="F:carbohydrate binding"/>
    <property type="evidence" value="ECO:0007669"/>
    <property type="project" value="UniProtKB-ARBA"/>
</dbReference>
<dbReference type="PANTHER" id="PTHR46847">
    <property type="entry name" value="D-ALLOSE-BINDING PERIPLASMIC PROTEIN-RELATED"/>
    <property type="match status" value="1"/>
</dbReference>
<dbReference type="Proteomes" id="UP000279994">
    <property type="component" value="Unassembled WGS sequence"/>
</dbReference>
<dbReference type="Pfam" id="PF13407">
    <property type="entry name" value="Peripla_BP_4"/>
    <property type="match status" value="1"/>
</dbReference>
<evidence type="ECO:0000259" key="5">
    <source>
        <dbReference type="Pfam" id="PF13407"/>
    </source>
</evidence>
<accession>A0A3N0GI44</accession>
<dbReference type="AlphaFoldDB" id="A0A3N0GI44"/>
<gene>
    <name evidence="6" type="ORF">EFL26_21355</name>
</gene>
<comment type="similarity">
    <text evidence="2">Belongs to the bacterial solute-binding protein 2 family.</text>
</comment>
<keyword evidence="3" id="KW-0732">Signal</keyword>
<evidence type="ECO:0000256" key="1">
    <source>
        <dbReference type="ARBA" id="ARBA00004196"/>
    </source>
</evidence>
<organism evidence="6 7">
    <name type="scientific">Nocardioides pocheonensis</name>
    <dbReference type="NCBI Taxonomy" id="661485"/>
    <lineage>
        <taxon>Bacteria</taxon>
        <taxon>Bacillati</taxon>
        <taxon>Actinomycetota</taxon>
        <taxon>Actinomycetes</taxon>
        <taxon>Propionibacteriales</taxon>
        <taxon>Nocardioidaceae</taxon>
        <taxon>Nocardioides</taxon>
    </lineage>
</organism>
<dbReference type="InterPro" id="IPR025997">
    <property type="entry name" value="SBP_2_dom"/>
</dbReference>
<feature type="domain" description="Periplasmic binding protein" evidence="5">
    <location>
        <begin position="104"/>
        <end position="363"/>
    </location>
</feature>
<evidence type="ECO:0000313" key="7">
    <source>
        <dbReference type="Proteomes" id="UP000279994"/>
    </source>
</evidence>
<dbReference type="OrthoDB" id="3789223at2"/>
<evidence type="ECO:0000313" key="6">
    <source>
        <dbReference type="EMBL" id="RNM11710.1"/>
    </source>
</evidence>
<sequence length="413" mass="43382">MRSIFEAAVEASPESSRPPRARRRVASLAGLAVLLLAAACGNSSSGSSTGDTGSSSTVVAQAKAAVAKNRQGTDGALPTSAPKPKPGMNVWVISCLQAGEGCSTPAAGAKEAGEDIGWKMTVFDGKGRPDLYATGIRSAIADKADGIILDVIDCVAAKSALEEAHQAGVKIYAFYAFDCDDPLAGGGKPLFDAQLNFGSQPWAQYVEDVHARSAADYVIAKTNGQAKIIEFTEKDILVAQHLNKGFEKRIRDCSGCTIVKKVPFTLDDFVTGKLEGKAEAALTQNPQANVVYSPYDAALTLGISQAVVASGRNDDVLVTGNEGLSPNVGSVRDNKGQDLILGLSARWVGWAAVDGMNRLLQGQPQVDEGIGHQTLDREGPLPKSTTYYDGNIDADGNAKQDYEANFNKIWSGS</sequence>
<dbReference type="EMBL" id="RJSF01000047">
    <property type="protein sequence ID" value="RNM11710.1"/>
    <property type="molecule type" value="Genomic_DNA"/>
</dbReference>
<comment type="caution">
    <text evidence="6">The sequence shown here is derived from an EMBL/GenBank/DDBJ whole genome shotgun (WGS) entry which is preliminary data.</text>
</comment>
<name>A0A3N0GI44_9ACTN</name>
<evidence type="ECO:0000256" key="2">
    <source>
        <dbReference type="ARBA" id="ARBA00007639"/>
    </source>
</evidence>
<keyword evidence="7" id="KW-1185">Reference proteome</keyword>
<feature type="region of interest" description="Disordered" evidence="4">
    <location>
        <begin position="1"/>
        <end position="22"/>
    </location>
</feature>
<reference evidence="6 7" key="1">
    <citation type="submission" date="2018-11" db="EMBL/GenBank/DDBJ databases">
        <authorList>
            <person name="Li F."/>
        </authorList>
    </citation>
    <scope>NUCLEOTIDE SEQUENCE [LARGE SCALE GENOMIC DNA]</scope>
    <source>
        <strain evidence="6 7">Gsoil 818</strain>
    </source>
</reference>
<dbReference type="InterPro" id="IPR028082">
    <property type="entry name" value="Peripla_BP_I"/>
</dbReference>
<feature type="compositionally biased region" description="Low complexity" evidence="4">
    <location>
        <begin position="1"/>
        <end position="15"/>
    </location>
</feature>
<comment type="subcellular location">
    <subcellularLocation>
        <location evidence="1">Cell envelope</location>
    </subcellularLocation>
</comment>
<dbReference type="PANTHER" id="PTHR46847:SF1">
    <property type="entry name" value="D-ALLOSE-BINDING PERIPLASMIC PROTEIN-RELATED"/>
    <property type="match status" value="1"/>
</dbReference>
<evidence type="ECO:0000256" key="3">
    <source>
        <dbReference type="ARBA" id="ARBA00022729"/>
    </source>
</evidence>
<protein>
    <submittedName>
        <fullName evidence="6">Sugar ABC transporter substrate-binding protein</fullName>
    </submittedName>
</protein>
<dbReference type="GO" id="GO:0030313">
    <property type="term" value="C:cell envelope"/>
    <property type="evidence" value="ECO:0007669"/>
    <property type="project" value="UniProtKB-SubCell"/>
</dbReference>
<evidence type="ECO:0000256" key="4">
    <source>
        <dbReference type="SAM" id="MobiDB-lite"/>
    </source>
</evidence>